<dbReference type="AlphaFoldDB" id="A0A2S9PY00"/>
<sequence>MGPAAPDDAGALTALLAASFLDDPLTRWITPDEERRRRVLPGFFRVFMELSADCGGVLATADRSAVLLYLSPDGLAAAEARGAELEERFRGVLGEDARRLAVITALQAERHPAAPHCYISFGAVRADRRRDGAMAALVGRVAALADAAGCGTYAEASSPGGEGSCRRNGFVRLGPDIVLPGDGPALRPMWRDPR</sequence>
<dbReference type="SUPFAM" id="SSF55729">
    <property type="entry name" value="Acyl-CoA N-acyltransferases (Nat)"/>
    <property type="match status" value="1"/>
</dbReference>
<evidence type="ECO:0000313" key="1">
    <source>
        <dbReference type="EMBL" id="PRH79217.1"/>
    </source>
</evidence>
<comment type="caution">
    <text evidence="1">The sequence shown here is derived from an EMBL/GenBank/DDBJ whole genome shotgun (WGS) entry which is preliminary data.</text>
</comment>
<evidence type="ECO:0008006" key="3">
    <source>
        <dbReference type="Google" id="ProtNLM"/>
    </source>
</evidence>
<proteinExistence type="predicted"/>
<dbReference type="OrthoDB" id="7057833at2"/>
<dbReference type="InterPro" id="IPR016181">
    <property type="entry name" value="Acyl_CoA_acyltransferase"/>
</dbReference>
<accession>A0A2S9PY00</accession>
<protein>
    <recommendedName>
        <fullName evidence="3">GNAT family N-acetyltransferase</fullName>
    </recommendedName>
</protein>
<gene>
    <name evidence="1" type="ORF">C6N75_10800</name>
</gene>
<dbReference type="InterPro" id="IPR052523">
    <property type="entry name" value="Trichothecene_AcTrans"/>
</dbReference>
<reference evidence="1 2" key="1">
    <citation type="submission" date="2018-03" db="EMBL/GenBank/DDBJ databases">
        <title>Novel Streptomyces sp. from soil.</title>
        <authorList>
            <person name="Tan G.Y.A."/>
            <person name="Lee Z.Y."/>
        </authorList>
    </citation>
    <scope>NUCLEOTIDE SEQUENCE [LARGE SCALE GENOMIC DNA]</scope>
    <source>
        <strain evidence="1 2">ST5x</strain>
    </source>
</reference>
<dbReference type="PANTHER" id="PTHR42791">
    <property type="entry name" value="GNAT FAMILY ACETYLTRANSFERASE"/>
    <property type="match status" value="1"/>
</dbReference>
<dbReference type="PANTHER" id="PTHR42791:SF1">
    <property type="entry name" value="N-ACETYLTRANSFERASE DOMAIN-CONTAINING PROTEIN"/>
    <property type="match status" value="1"/>
</dbReference>
<evidence type="ECO:0000313" key="2">
    <source>
        <dbReference type="Proteomes" id="UP000239322"/>
    </source>
</evidence>
<dbReference type="EMBL" id="PVLV01000133">
    <property type="protein sequence ID" value="PRH79217.1"/>
    <property type="molecule type" value="Genomic_DNA"/>
</dbReference>
<name>A0A2S9PY00_9ACTN</name>
<dbReference type="Proteomes" id="UP000239322">
    <property type="component" value="Unassembled WGS sequence"/>
</dbReference>
<keyword evidence="2" id="KW-1185">Reference proteome</keyword>
<organism evidence="1 2">
    <name type="scientific">Streptomyces solincola</name>
    <dbReference type="NCBI Taxonomy" id="2100817"/>
    <lineage>
        <taxon>Bacteria</taxon>
        <taxon>Bacillati</taxon>
        <taxon>Actinomycetota</taxon>
        <taxon>Actinomycetes</taxon>
        <taxon>Kitasatosporales</taxon>
        <taxon>Streptomycetaceae</taxon>
        <taxon>Streptomyces</taxon>
    </lineage>
</organism>
<dbReference type="Gene3D" id="3.40.630.30">
    <property type="match status" value="1"/>
</dbReference>